<feature type="transmembrane region" description="Helical" evidence="12">
    <location>
        <begin position="166"/>
        <end position="185"/>
    </location>
</feature>
<reference evidence="14" key="1">
    <citation type="submission" date="2018-07" db="EMBL/GenBank/DDBJ databases">
        <title>Comparative genomics of catfishes provides insights into carnivory and benthic adaptation.</title>
        <authorList>
            <person name="Zhang Y."/>
            <person name="Wang D."/>
            <person name="Peng Z."/>
            <person name="Zheng S."/>
            <person name="Shao F."/>
            <person name="Tao W."/>
        </authorList>
    </citation>
    <scope>NUCLEOTIDE SEQUENCE</scope>
    <source>
        <strain evidence="14">Chongqing</strain>
    </source>
</reference>
<comment type="similarity">
    <text evidence="11">Belongs to the G-protein coupled receptor 1 family.</text>
</comment>
<evidence type="ECO:0000256" key="5">
    <source>
        <dbReference type="ARBA" id="ARBA00023040"/>
    </source>
</evidence>
<evidence type="ECO:0000256" key="2">
    <source>
        <dbReference type="ARBA" id="ARBA00022475"/>
    </source>
</evidence>
<dbReference type="PROSITE" id="PS50262">
    <property type="entry name" value="G_PROTEIN_RECEP_F1_2"/>
    <property type="match status" value="2"/>
</dbReference>
<dbReference type="InterPro" id="IPR000276">
    <property type="entry name" value="GPCR_Rhodpsn"/>
</dbReference>
<feature type="transmembrane region" description="Helical" evidence="12">
    <location>
        <begin position="361"/>
        <end position="378"/>
    </location>
</feature>
<feature type="transmembrane region" description="Helical" evidence="12">
    <location>
        <begin position="217"/>
        <end position="234"/>
    </location>
</feature>
<keyword evidence="4 12" id="KW-1133">Transmembrane helix</keyword>
<dbReference type="GO" id="GO:0005886">
    <property type="term" value="C:plasma membrane"/>
    <property type="evidence" value="ECO:0007669"/>
    <property type="project" value="UniProtKB-SubCell"/>
</dbReference>
<gene>
    <name evidence="14" type="ORF">C0J50_1798</name>
</gene>
<evidence type="ECO:0000256" key="7">
    <source>
        <dbReference type="ARBA" id="ARBA00023157"/>
    </source>
</evidence>
<feature type="transmembrane region" description="Helical" evidence="12">
    <location>
        <begin position="492"/>
        <end position="513"/>
    </location>
</feature>
<dbReference type="PRINTS" id="PR00237">
    <property type="entry name" value="GPCRRHODOPSN"/>
</dbReference>
<evidence type="ECO:0000256" key="6">
    <source>
        <dbReference type="ARBA" id="ARBA00023136"/>
    </source>
</evidence>
<keyword evidence="15" id="KW-1185">Reference proteome</keyword>
<feature type="transmembrane region" description="Helical" evidence="12">
    <location>
        <begin position="34"/>
        <end position="50"/>
    </location>
</feature>
<feature type="transmembrane region" description="Helical" evidence="12">
    <location>
        <begin position="582"/>
        <end position="604"/>
    </location>
</feature>
<proteinExistence type="inferred from homology"/>
<keyword evidence="10 11" id="KW-0807">Transducer</keyword>
<dbReference type="FunFam" id="1.20.1070.10:FF:000030">
    <property type="entry name" value="trace amine-associated receptor 1"/>
    <property type="match status" value="2"/>
</dbReference>
<dbReference type="Gene3D" id="1.20.1070.10">
    <property type="entry name" value="Rhodopsin 7-helix transmembrane proteins"/>
    <property type="match status" value="2"/>
</dbReference>
<feature type="transmembrane region" description="Helical" evidence="12">
    <location>
        <begin position="5"/>
        <end position="22"/>
    </location>
</feature>
<evidence type="ECO:0000259" key="13">
    <source>
        <dbReference type="PROSITE" id="PS50262"/>
    </source>
</evidence>
<dbReference type="InterPro" id="IPR050569">
    <property type="entry name" value="TAAR"/>
</dbReference>
<evidence type="ECO:0000313" key="14">
    <source>
        <dbReference type="EMBL" id="KAI5607487.1"/>
    </source>
</evidence>
<keyword evidence="8 11" id="KW-0675">Receptor</keyword>
<dbReference type="PANTHER" id="PTHR24249">
    <property type="entry name" value="HISTAMINE RECEPTOR-RELATED G-PROTEIN COUPLED RECEPTOR"/>
    <property type="match status" value="1"/>
</dbReference>
<comment type="subcellular location">
    <subcellularLocation>
        <location evidence="1">Cell membrane</location>
        <topology evidence="1">Multi-pass membrane protein</topology>
    </subcellularLocation>
</comment>
<dbReference type="GO" id="GO:0001594">
    <property type="term" value="F:trace-amine receptor activity"/>
    <property type="evidence" value="ECO:0007669"/>
    <property type="project" value="TreeGrafter"/>
</dbReference>
<dbReference type="PROSITE" id="PS00237">
    <property type="entry name" value="G_PROTEIN_RECEP_F1_1"/>
    <property type="match status" value="2"/>
</dbReference>
<feature type="transmembrane region" description="Helical" evidence="12">
    <location>
        <begin position="545"/>
        <end position="562"/>
    </location>
</feature>
<feature type="domain" description="G-protein coupled receptors family 1 profile" evidence="13">
    <location>
        <begin position="12"/>
        <end position="269"/>
    </location>
</feature>
<evidence type="ECO:0000256" key="3">
    <source>
        <dbReference type="ARBA" id="ARBA00022692"/>
    </source>
</evidence>
<feature type="non-terminal residue" evidence="14">
    <location>
        <position position="606"/>
    </location>
</feature>
<organism evidence="14 15">
    <name type="scientific">Silurus asotus</name>
    <name type="common">Amur catfish</name>
    <name type="synonym">Parasilurus asotus</name>
    <dbReference type="NCBI Taxonomy" id="30991"/>
    <lineage>
        <taxon>Eukaryota</taxon>
        <taxon>Metazoa</taxon>
        <taxon>Chordata</taxon>
        <taxon>Craniata</taxon>
        <taxon>Vertebrata</taxon>
        <taxon>Euteleostomi</taxon>
        <taxon>Actinopterygii</taxon>
        <taxon>Neopterygii</taxon>
        <taxon>Teleostei</taxon>
        <taxon>Ostariophysi</taxon>
        <taxon>Siluriformes</taxon>
        <taxon>Siluridae</taxon>
        <taxon>Silurus</taxon>
    </lineage>
</organism>
<dbReference type="Proteomes" id="UP001205998">
    <property type="component" value="Unassembled WGS sequence"/>
</dbReference>
<keyword evidence="6 12" id="KW-0472">Membrane</keyword>
<accession>A0AAD5A0D8</accession>
<keyword evidence="2" id="KW-1003">Cell membrane</keyword>
<keyword evidence="9" id="KW-0325">Glycoprotein</keyword>
<evidence type="ECO:0000256" key="8">
    <source>
        <dbReference type="ARBA" id="ARBA00023170"/>
    </source>
</evidence>
<evidence type="ECO:0000256" key="12">
    <source>
        <dbReference type="SAM" id="Phobius"/>
    </source>
</evidence>
<evidence type="ECO:0000256" key="11">
    <source>
        <dbReference type="RuleBase" id="RU000688"/>
    </source>
</evidence>
<keyword evidence="3 11" id="KW-0812">Transmembrane</keyword>
<dbReference type="Pfam" id="PF00001">
    <property type="entry name" value="7tm_1"/>
    <property type="match status" value="2"/>
</dbReference>
<feature type="transmembrane region" description="Helical" evidence="12">
    <location>
        <begin position="114"/>
        <end position="134"/>
    </location>
</feature>
<feature type="non-terminal residue" evidence="14">
    <location>
        <position position="1"/>
    </location>
</feature>
<sequence>LFTTIIILTVSGNLLVIFVILLSQNPLPAPTNHMILSLSIAGVLIGGLVLPNSMVRSIETCWYFGQILCEIHTTVDIVLCNTTVWHLTFISVDRYLAIFHPLHYRNLMTNKTGMAMISSSWSLALVFGFVIVISNPQVKIRGDLYKFCEGGCFSLHAREIGVEYSIIFYFIPVCTIIAVYSRIFFVAQRHAKVIHSYNKGPKPSAPLTVKDLKATKTLAVVVGTFLFCWTPFFMCNLIDPLIGHSINTLLYESFMWVAYLNAMFNPLIYVFFYGWFRKTARVLLSKLQSLRGVQKMNSTLSAALCYESLNNSCPRTVYPLVLHLSFYFLFTTIIILTVSGNLLVIFVILLSQNPLATSTNHMILSLSIAGVLIGGLVLPNSMVRSIETCWYFGQMLCEIHTTVDIVLCNTTVWHLTFISVDRYLAIFHPLHYQSLMTNKTGMAMISSSWSLALVFGFVIIISNPEVKIQSDLNESCVGGCDSSHVREIGVEYFIIFFLIPVCIIITVYSRIFFVAQRHAKVIHSYNKGPKPSAPLVVKDLKATKTLGIVVGTFLFCWTPIFMCNLFDPLIGHSINSVMYDSFMWFAYLNVMFNPLIYAFFYSWFRK</sequence>
<protein>
    <submittedName>
        <fullName evidence="14">Trace amine-associated receptor 11</fullName>
    </submittedName>
</protein>
<feature type="transmembrane region" description="Helical" evidence="12">
    <location>
        <begin position="324"/>
        <end position="349"/>
    </location>
</feature>
<feature type="transmembrane region" description="Helical" evidence="12">
    <location>
        <begin position="254"/>
        <end position="276"/>
    </location>
</feature>
<evidence type="ECO:0000256" key="4">
    <source>
        <dbReference type="ARBA" id="ARBA00022989"/>
    </source>
</evidence>
<feature type="domain" description="G-protein coupled receptors family 1 profile" evidence="13">
    <location>
        <begin position="340"/>
        <end position="597"/>
    </location>
</feature>
<evidence type="ECO:0000313" key="15">
    <source>
        <dbReference type="Proteomes" id="UP001205998"/>
    </source>
</evidence>
<name>A0AAD5A0D8_SILAS</name>
<dbReference type="PANTHER" id="PTHR24249:SF417">
    <property type="entry name" value="TRACE AMINE-ASSOCIATED RECEPTOR 11"/>
    <property type="match status" value="1"/>
</dbReference>
<keyword evidence="7" id="KW-1015">Disulfide bond</keyword>
<evidence type="ECO:0000256" key="10">
    <source>
        <dbReference type="ARBA" id="ARBA00023224"/>
    </source>
</evidence>
<dbReference type="SUPFAM" id="SSF81321">
    <property type="entry name" value="Family A G protein-coupled receptor-like"/>
    <property type="match status" value="2"/>
</dbReference>
<dbReference type="EMBL" id="MU591762">
    <property type="protein sequence ID" value="KAI5607487.1"/>
    <property type="molecule type" value="Genomic_DNA"/>
</dbReference>
<feature type="transmembrane region" description="Helical" evidence="12">
    <location>
        <begin position="442"/>
        <end position="462"/>
    </location>
</feature>
<dbReference type="AlphaFoldDB" id="A0AAD5A0D8"/>
<keyword evidence="5 11" id="KW-0297">G-protein coupled receptor</keyword>
<comment type="caution">
    <text evidence="14">The sequence shown here is derived from an EMBL/GenBank/DDBJ whole genome shotgun (WGS) entry which is preliminary data.</text>
</comment>
<evidence type="ECO:0000256" key="1">
    <source>
        <dbReference type="ARBA" id="ARBA00004651"/>
    </source>
</evidence>
<dbReference type="InterPro" id="IPR017452">
    <property type="entry name" value="GPCR_Rhodpsn_7TM"/>
</dbReference>
<evidence type="ECO:0000256" key="9">
    <source>
        <dbReference type="ARBA" id="ARBA00023180"/>
    </source>
</evidence>